<accession>A0A399FBY2</accession>
<reference evidence="2 3" key="1">
    <citation type="submission" date="2018-08" db="EMBL/GenBank/DDBJ databases">
        <title>Meiothermus granaticius genome AF-68 sequencing project.</title>
        <authorList>
            <person name="Da Costa M.S."/>
            <person name="Albuquerque L."/>
            <person name="Raposo P."/>
            <person name="Froufe H.J.C."/>
            <person name="Barroso C.S."/>
            <person name="Egas C."/>
        </authorList>
    </citation>
    <scope>NUCLEOTIDE SEQUENCE [LARGE SCALE GENOMIC DNA]</scope>
    <source>
        <strain evidence="2 3">AF-68</strain>
    </source>
</reference>
<evidence type="ECO:0000256" key="1">
    <source>
        <dbReference type="SAM" id="MobiDB-lite"/>
    </source>
</evidence>
<comment type="caution">
    <text evidence="2">The sequence shown here is derived from an EMBL/GenBank/DDBJ whole genome shotgun (WGS) entry which is preliminary data.</text>
</comment>
<feature type="compositionally biased region" description="Basic and acidic residues" evidence="1">
    <location>
        <begin position="126"/>
        <end position="139"/>
    </location>
</feature>
<organism evidence="2 3">
    <name type="scientific">Meiothermus granaticius NBRC 107808</name>
    <dbReference type="NCBI Taxonomy" id="1227551"/>
    <lineage>
        <taxon>Bacteria</taxon>
        <taxon>Thermotogati</taxon>
        <taxon>Deinococcota</taxon>
        <taxon>Deinococci</taxon>
        <taxon>Thermales</taxon>
        <taxon>Thermaceae</taxon>
        <taxon>Meiothermus</taxon>
    </lineage>
</organism>
<sequence length="189" mass="20788">MGPVPPLAIKPLVYRLRSGEVDVQPDEVHQLEGTHRKPQALQDPVNGLFRDPLSVQPQGLAIERPGHPVDQETGGIAHRHRLFTPGLHQPQGLFHPLGRRLQPRNHLYQLHALRGVEEVQPQQARGVRDLGRDSGDRKGRGVGGQEVGGVQLGQPTQEFLLELQHLRHGLDHPVGLGTLGGVCDRLNPL</sequence>
<dbReference type="EMBL" id="QWLB01000004">
    <property type="protein sequence ID" value="RIH93680.1"/>
    <property type="molecule type" value="Genomic_DNA"/>
</dbReference>
<evidence type="ECO:0000313" key="3">
    <source>
        <dbReference type="Proteomes" id="UP000266178"/>
    </source>
</evidence>
<gene>
    <name evidence="2" type="ORF">Mgrana_00506</name>
</gene>
<dbReference type="AlphaFoldDB" id="A0A399FBY2"/>
<name>A0A399FBY2_9DEIN</name>
<dbReference type="Proteomes" id="UP000266178">
    <property type="component" value="Unassembled WGS sequence"/>
</dbReference>
<evidence type="ECO:0000313" key="2">
    <source>
        <dbReference type="EMBL" id="RIH93680.1"/>
    </source>
</evidence>
<proteinExistence type="predicted"/>
<protein>
    <submittedName>
        <fullName evidence="2">Uncharacterized protein</fullName>
    </submittedName>
</protein>
<keyword evidence="3" id="KW-1185">Reference proteome</keyword>
<feature type="region of interest" description="Disordered" evidence="1">
    <location>
        <begin position="119"/>
        <end position="149"/>
    </location>
</feature>